<name>A0ABS4ZXC3_9MYCO</name>
<comment type="caution">
    <text evidence="2">The sequence shown here is derived from an EMBL/GenBank/DDBJ whole genome shotgun (WGS) entry which is preliminary data.</text>
</comment>
<gene>
    <name evidence="2" type="ORF">JOF57_004085</name>
</gene>
<evidence type="ECO:0000256" key="1">
    <source>
        <dbReference type="SAM" id="MobiDB-lite"/>
    </source>
</evidence>
<reference evidence="2 3" key="1">
    <citation type="submission" date="2021-03" db="EMBL/GenBank/DDBJ databases">
        <title>Sequencing the genomes of 1000 actinobacteria strains.</title>
        <authorList>
            <person name="Klenk H.-P."/>
        </authorList>
    </citation>
    <scope>NUCLEOTIDE SEQUENCE [LARGE SCALE GENOMIC DNA]</scope>
    <source>
        <strain evidence="2 3">DSM 46713</strain>
    </source>
</reference>
<protein>
    <submittedName>
        <fullName evidence="2">Uncharacterized protein</fullName>
    </submittedName>
</protein>
<dbReference type="Proteomes" id="UP000694460">
    <property type="component" value="Unassembled WGS sequence"/>
</dbReference>
<feature type="region of interest" description="Disordered" evidence="1">
    <location>
        <begin position="468"/>
        <end position="491"/>
    </location>
</feature>
<accession>A0ABS4ZXC3</accession>
<evidence type="ECO:0000313" key="2">
    <source>
        <dbReference type="EMBL" id="MBP2454172.1"/>
    </source>
</evidence>
<keyword evidence="3" id="KW-1185">Reference proteome</keyword>
<dbReference type="RefSeq" id="WP_209919353.1">
    <property type="nucleotide sequence ID" value="NZ_JAGIOP010000002.1"/>
</dbReference>
<proteinExistence type="predicted"/>
<dbReference type="EMBL" id="JAGIOP010000002">
    <property type="protein sequence ID" value="MBP2454172.1"/>
    <property type="molecule type" value="Genomic_DNA"/>
</dbReference>
<evidence type="ECO:0000313" key="3">
    <source>
        <dbReference type="Proteomes" id="UP000694460"/>
    </source>
</evidence>
<organism evidence="2 3">
    <name type="scientific">Mycolicibacterium lutetiense</name>
    <dbReference type="NCBI Taxonomy" id="1641992"/>
    <lineage>
        <taxon>Bacteria</taxon>
        <taxon>Bacillati</taxon>
        <taxon>Actinomycetota</taxon>
        <taxon>Actinomycetes</taxon>
        <taxon>Mycobacteriales</taxon>
        <taxon>Mycobacteriaceae</taxon>
        <taxon>Mycolicibacterium</taxon>
    </lineage>
</organism>
<sequence length="966" mass="105320">MDTILKFAALRPHNPADRPELTLDTQSAFQTSLRALGTSTQPRKDAAALADRFVAATFLSQPAQVAHGQELIDLTKRLQSAPLPPVETVKTEVRRILGNDPDAFATDAIFARDSVLARYLLATGPNPKVAQTLVHAYGVADAVLRRSPSRIQLQAIVSGPIALPGYLPPLLSKAAAGTPQPTPAEQAQALATQINTLSAQHQNLTTALNQFQYHAEDELDLSEGNVRKTLIDLYHPRPSSPAIAADGPAHAADVNADVKQPVQTPDERQPISQLLRAADRRNVLFSAGTLNLLPNPVKQTLTGLNLNVATNTVGEMFDRVEIEHINVGNRLRTLSGSLARLTGIVPIMPQLDFSKWALDPVDDPEVPQPVNTTPPATHVEVKPLGVADLLLVRTHIAKYERSEIAHIENTIAHEKLTHEVRRLDRTETTTTTESESLDLTTQAQSIAETDNSHTTVQAVGPGIGPVAAEGPSSFAKSVTDQVSSSSSRRTRKLAELREIHETEETHQHLIDNTAGNTSTYGVYQWLDKVYSAQTFSYGTRLLYDIVVPEPAAVFREAVGRPRSGLGLPTRPAKFTLDSSKLNVDNWDYYATGHHATGVDTPPAEYLIVTEAFGQKSKDQFSNEAAVNTLTAAEARTTRIPRGYRAVSYRARISASSYPAGWMRVSIGNKSFSIAEPNGWYSKTGKLDKETESIPVAIHVTADGVNFGASEVTVGIEIVCQATEETTSAWQVKAHGQILDANRRRFEEYEEAVANRDAATRIFLQSLTPARKATIVTTEMKRTALEVLTAQNFGGFNANQIDAMGFPYPNTAAVAGLSPYIRFFEHAVEWDRVAYAFHPYFWGAQASWVSKLLSAESDRDFARFLTSGSARVIIPIRRGFEEAFEKFLHTGVIPTTDEQLDVGGPLWVSLVNDLQAQSGSDDGQTPVGDPWTFRVASDLVRARPDGSMPKWTLSGGSWTESTDAAFS</sequence>